<dbReference type="Proteomes" id="UP000822476">
    <property type="component" value="Unassembled WGS sequence"/>
</dbReference>
<comment type="caution">
    <text evidence="1">The sequence shown here is derived from an EMBL/GenBank/DDBJ whole genome shotgun (WGS) entry which is preliminary data.</text>
</comment>
<protein>
    <submittedName>
        <fullName evidence="1">Uncharacterized protein</fullName>
    </submittedName>
</protein>
<reference evidence="1" key="1">
    <citation type="submission" date="2019-07" db="EMBL/GenBank/DDBJ databases">
        <title>Annotation for the trematode Paragonimus miyazaki's.</title>
        <authorList>
            <person name="Choi Y.-J."/>
        </authorList>
    </citation>
    <scope>NUCLEOTIDE SEQUENCE</scope>
    <source>
        <strain evidence="1">Japan</strain>
    </source>
</reference>
<evidence type="ECO:0000313" key="1">
    <source>
        <dbReference type="EMBL" id="KAF7262021.1"/>
    </source>
</evidence>
<dbReference type="AlphaFoldDB" id="A0A8S9Z9T9"/>
<keyword evidence="2" id="KW-1185">Reference proteome</keyword>
<gene>
    <name evidence="1" type="ORF">EG68_00720</name>
</gene>
<organism evidence="1 2">
    <name type="scientific">Paragonimus skrjabini miyazakii</name>
    <dbReference type="NCBI Taxonomy" id="59628"/>
    <lineage>
        <taxon>Eukaryota</taxon>
        <taxon>Metazoa</taxon>
        <taxon>Spiralia</taxon>
        <taxon>Lophotrochozoa</taxon>
        <taxon>Platyhelminthes</taxon>
        <taxon>Trematoda</taxon>
        <taxon>Digenea</taxon>
        <taxon>Plagiorchiida</taxon>
        <taxon>Troglotremata</taxon>
        <taxon>Troglotrematidae</taxon>
        <taxon>Paragonimus</taxon>
    </lineage>
</organism>
<sequence length="377" mass="41727">MPCFRNFDLVQFVQTMLTKELSAYRLLHLHDQSETYALASFTGVGHSCAHFNLSRLCHIFASVADHLKSGSTPKQLLAVNTFGPMILETFIQVKVIEYLLDCLLSTSTSTSTQVVCTVLGKDVLLRLLLFGETDVNHTVWKPQQQCRALLTATVLLRRIKALATNPVDSSDLPAAISLMNSCLDVCLTVEGGTRNHNITPMPSEPTELSPRLVDLVLSEWQATFDVLLNRPSCGQKCSSLIDLISLTERLLLLGSKIRLLDMLSVLIPGRINPPRAESHIQPTSSETALLERQIVCTTISSTLQTLLATHLPISNAELTQDKSKVMEYENVFLSLLACLELTGSCEVLQALVIPFCRETDHPMDTNLYTSLQKTMTQ</sequence>
<name>A0A8S9Z9T9_9TREM</name>
<dbReference type="OrthoDB" id="10566017at2759"/>
<proteinExistence type="predicted"/>
<evidence type="ECO:0000313" key="2">
    <source>
        <dbReference type="Proteomes" id="UP000822476"/>
    </source>
</evidence>
<dbReference type="EMBL" id="JTDE01000195">
    <property type="protein sequence ID" value="KAF7262021.1"/>
    <property type="molecule type" value="Genomic_DNA"/>
</dbReference>
<accession>A0A8S9Z9T9</accession>